<dbReference type="Pfam" id="PF06445">
    <property type="entry name" value="GyrI-like"/>
    <property type="match status" value="1"/>
</dbReference>
<dbReference type="KEGG" id="cok:COCCU_11005"/>
<dbReference type="Gene3D" id="3.20.80.10">
    <property type="entry name" value="Regulatory factor, effector binding domain"/>
    <property type="match status" value="1"/>
</dbReference>
<dbReference type="PANTHER" id="PTHR47504">
    <property type="entry name" value="RIGHT ORIGIN-BINDING PROTEIN"/>
    <property type="match status" value="1"/>
</dbReference>
<evidence type="ECO:0000259" key="4">
    <source>
        <dbReference type="PROSITE" id="PS01124"/>
    </source>
</evidence>
<name>A0A6B8WA20_9CORY</name>
<dbReference type="InterPro" id="IPR011256">
    <property type="entry name" value="Reg_factor_effector_dom_sf"/>
</dbReference>
<dbReference type="SUPFAM" id="SSF46689">
    <property type="entry name" value="Homeodomain-like"/>
    <property type="match status" value="2"/>
</dbReference>
<evidence type="ECO:0000256" key="2">
    <source>
        <dbReference type="ARBA" id="ARBA00023125"/>
    </source>
</evidence>
<dbReference type="AlphaFoldDB" id="A0A6B8WA20"/>
<dbReference type="InterPro" id="IPR050959">
    <property type="entry name" value="MarA-like"/>
</dbReference>
<dbReference type="PANTHER" id="PTHR47504:SF5">
    <property type="entry name" value="RIGHT ORIGIN-BINDING PROTEIN"/>
    <property type="match status" value="1"/>
</dbReference>
<feature type="domain" description="HTH araC/xylS-type" evidence="4">
    <location>
        <begin position="8"/>
        <end position="110"/>
    </location>
</feature>
<keyword evidence="1" id="KW-0805">Transcription regulation</keyword>
<dbReference type="SMART" id="SM00342">
    <property type="entry name" value="HTH_ARAC"/>
    <property type="match status" value="1"/>
</dbReference>
<keyword evidence="6" id="KW-1185">Reference proteome</keyword>
<accession>A0A6B8WA20</accession>
<dbReference type="SMART" id="SM00871">
    <property type="entry name" value="AraC_E_bind"/>
    <property type="match status" value="1"/>
</dbReference>
<dbReference type="InterPro" id="IPR029442">
    <property type="entry name" value="GyrI-like"/>
</dbReference>
<dbReference type="Proteomes" id="UP000424462">
    <property type="component" value="Chromosome"/>
</dbReference>
<evidence type="ECO:0000313" key="5">
    <source>
        <dbReference type="EMBL" id="QGU08115.1"/>
    </source>
</evidence>
<dbReference type="PROSITE" id="PS01124">
    <property type="entry name" value="HTH_ARAC_FAMILY_2"/>
    <property type="match status" value="1"/>
</dbReference>
<evidence type="ECO:0000313" key="6">
    <source>
        <dbReference type="Proteomes" id="UP000424462"/>
    </source>
</evidence>
<gene>
    <name evidence="5" type="primary">rob</name>
    <name evidence="5" type="ORF">COCCU_11005</name>
</gene>
<dbReference type="Pfam" id="PF12833">
    <property type="entry name" value="HTH_18"/>
    <property type="match status" value="1"/>
</dbReference>
<keyword evidence="2" id="KW-0238">DNA-binding</keyword>
<dbReference type="Gene3D" id="1.10.10.60">
    <property type="entry name" value="Homeodomain-like"/>
    <property type="match status" value="2"/>
</dbReference>
<keyword evidence="3" id="KW-0804">Transcription</keyword>
<proteinExistence type="predicted"/>
<dbReference type="GO" id="GO:0043565">
    <property type="term" value="F:sequence-specific DNA binding"/>
    <property type="evidence" value="ECO:0007669"/>
    <property type="project" value="InterPro"/>
</dbReference>
<dbReference type="EMBL" id="CP046455">
    <property type="protein sequence ID" value="QGU08115.1"/>
    <property type="molecule type" value="Genomic_DNA"/>
</dbReference>
<dbReference type="InterPro" id="IPR009057">
    <property type="entry name" value="Homeodomain-like_sf"/>
</dbReference>
<reference evidence="5 6" key="1">
    <citation type="submission" date="2019-11" db="EMBL/GenBank/DDBJ databases">
        <title>Complete genome sequence of Corynebacterium kalinowskii 1959, a novel Corynebacterium species isolated from soil of a small paddock in Vilsendorf, Germany.</title>
        <authorList>
            <person name="Schaffert L."/>
            <person name="Ruwe M."/>
            <person name="Milse J."/>
            <person name="Hanuschka K."/>
            <person name="Ortseifen V."/>
            <person name="Droste J."/>
            <person name="Brandt D."/>
            <person name="Schlueter L."/>
            <person name="Kutter Y."/>
            <person name="Vinke S."/>
            <person name="Viehoefer P."/>
            <person name="Jacob L."/>
            <person name="Luebke N.-C."/>
            <person name="Schulte-Berndt E."/>
            <person name="Hain C."/>
            <person name="Linder M."/>
            <person name="Schmidt P."/>
            <person name="Wollenschlaeger L."/>
            <person name="Luttermann T."/>
            <person name="Thieme E."/>
            <person name="Hassa J."/>
            <person name="Haak M."/>
            <person name="Wittchen M."/>
            <person name="Mentz A."/>
            <person name="Persicke M."/>
            <person name="Busche T."/>
            <person name="Ruckert C."/>
        </authorList>
    </citation>
    <scope>NUCLEOTIDE SEQUENCE [LARGE SCALE GENOMIC DNA]</scope>
    <source>
        <strain evidence="5 6">2039</strain>
    </source>
</reference>
<evidence type="ECO:0000256" key="1">
    <source>
        <dbReference type="ARBA" id="ARBA00023015"/>
    </source>
</evidence>
<dbReference type="GO" id="GO:0003700">
    <property type="term" value="F:DNA-binding transcription factor activity"/>
    <property type="evidence" value="ECO:0007669"/>
    <property type="project" value="InterPro"/>
</dbReference>
<protein>
    <submittedName>
        <fullName evidence="5">Right origin-binding protein</fullName>
    </submittedName>
</protein>
<sequence>MFMISSLNHLIEHIEAQLSQGADAEIDIEQIAREHGITGYHLRRMFSALSGMPVSEYLRRRHMTRAAGDLLTTGDSLLDVAVRHGYGSTEAFNRAFRTVHGKSPAMVREQGGPISNQQVLRFSLTVEGSTPMNVRILTCPEITFAGYAATVPLIYEGANPHILEHVRALSAEQHQRLRELAANAPEGVPPGVFGVTIGTEQDSPEGTELTYLHGACVVSPATPPADLDTHRVAAGEWVVFQTSGPHPETVQNAWAASATNWFPSNPWQLRPGPSLMTLLEHNADFTQATCEIWMPVEAITAH</sequence>
<evidence type="ECO:0000256" key="3">
    <source>
        <dbReference type="ARBA" id="ARBA00023163"/>
    </source>
</evidence>
<dbReference type="InterPro" id="IPR010499">
    <property type="entry name" value="AraC_E-bd"/>
</dbReference>
<dbReference type="InterPro" id="IPR018060">
    <property type="entry name" value="HTH_AraC"/>
</dbReference>
<dbReference type="SUPFAM" id="SSF55136">
    <property type="entry name" value="Probable bacterial effector-binding domain"/>
    <property type="match status" value="1"/>
</dbReference>
<organism evidence="5 6">
    <name type="scientific">Corynebacterium occultum</name>
    <dbReference type="NCBI Taxonomy" id="2675219"/>
    <lineage>
        <taxon>Bacteria</taxon>
        <taxon>Bacillati</taxon>
        <taxon>Actinomycetota</taxon>
        <taxon>Actinomycetes</taxon>
        <taxon>Mycobacteriales</taxon>
        <taxon>Corynebacteriaceae</taxon>
        <taxon>Corynebacterium</taxon>
    </lineage>
</organism>